<evidence type="ECO:0000313" key="2">
    <source>
        <dbReference type="EMBL" id="KAF6427802.1"/>
    </source>
</evidence>
<proteinExistence type="predicted"/>
<reference evidence="2 3" key="1">
    <citation type="journal article" date="2020" name="Nature">
        <title>Six reference-quality genomes reveal evolution of bat adaptations.</title>
        <authorList>
            <person name="Jebb D."/>
            <person name="Huang Z."/>
            <person name="Pippel M."/>
            <person name="Hughes G.M."/>
            <person name="Lavrichenko K."/>
            <person name="Devanna P."/>
            <person name="Winkler S."/>
            <person name="Jermiin L.S."/>
            <person name="Skirmuntt E.C."/>
            <person name="Katzourakis A."/>
            <person name="Burkitt-Gray L."/>
            <person name="Ray D.A."/>
            <person name="Sullivan K.A.M."/>
            <person name="Roscito J.G."/>
            <person name="Kirilenko B.M."/>
            <person name="Davalos L.M."/>
            <person name="Corthals A.P."/>
            <person name="Power M.L."/>
            <person name="Jones G."/>
            <person name="Ransome R.D."/>
            <person name="Dechmann D.K.N."/>
            <person name="Locatelli A.G."/>
            <person name="Puechmaille S.J."/>
            <person name="Fedrigo O."/>
            <person name="Jarvis E.D."/>
            <person name="Hiller M."/>
            <person name="Vernes S.C."/>
            <person name="Myers E.W."/>
            <person name="Teeling E.C."/>
        </authorList>
    </citation>
    <scope>NUCLEOTIDE SEQUENCE [LARGE SCALE GENOMIC DNA]</scope>
    <source>
        <strain evidence="2">MRouAeg1</strain>
        <tissue evidence="2">Muscle</tissue>
    </source>
</reference>
<protein>
    <submittedName>
        <fullName evidence="2">Uncharacterized protein</fullName>
    </submittedName>
</protein>
<organism evidence="2 3">
    <name type="scientific">Rousettus aegyptiacus</name>
    <name type="common">Egyptian fruit bat</name>
    <name type="synonym">Pteropus aegyptiacus</name>
    <dbReference type="NCBI Taxonomy" id="9407"/>
    <lineage>
        <taxon>Eukaryota</taxon>
        <taxon>Metazoa</taxon>
        <taxon>Chordata</taxon>
        <taxon>Craniata</taxon>
        <taxon>Vertebrata</taxon>
        <taxon>Euteleostomi</taxon>
        <taxon>Mammalia</taxon>
        <taxon>Eutheria</taxon>
        <taxon>Laurasiatheria</taxon>
        <taxon>Chiroptera</taxon>
        <taxon>Yinpterochiroptera</taxon>
        <taxon>Pteropodoidea</taxon>
        <taxon>Pteropodidae</taxon>
        <taxon>Rousettinae</taxon>
        <taxon>Rousettus</taxon>
    </lineage>
</organism>
<feature type="region of interest" description="Disordered" evidence="1">
    <location>
        <begin position="65"/>
        <end position="90"/>
    </location>
</feature>
<evidence type="ECO:0000256" key="1">
    <source>
        <dbReference type="SAM" id="MobiDB-lite"/>
    </source>
</evidence>
<dbReference type="Proteomes" id="UP000593571">
    <property type="component" value="Unassembled WGS sequence"/>
</dbReference>
<dbReference type="AlphaFoldDB" id="A0A7J8DY48"/>
<evidence type="ECO:0000313" key="3">
    <source>
        <dbReference type="Proteomes" id="UP000593571"/>
    </source>
</evidence>
<sequence>MSHVIVLYFTALRRLCVFYKLKLRPSTRRKIATHRRVRSPQQQCVLYADRTQLVTFDPSLASGFRGRYPGKASPPPSRRSTRKPLFPRQVPAKTERREHFSSSFPFLASSFPFLSIAPFLPAFSYFTWSSSPLGSALLHALPSRSFPFSSRLLASLVQGWKRRTKPFRKKMTRIPIGFFWSCVCNDPFKSLLLCCAV</sequence>
<accession>A0A7J8DY48</accession>
<comment type="caution">
    <text evidence="2">The sequence shown here is derived from an EMBL/GenBank/DDBJ whole genome shotgun (WGS) entry which is preliminary data.</text>
</comment>
<dbReference type="EMBL" id="JACASE010000011">
    <property type="protein sequence ID" value="KAF6427802.1"/>
    <property type="molecule type" value="Genomic_DNA"/>
</dbReference>
<name>A0A7J8DY48_ROUAE</name>
<gene>
    <name evidence="2" type="ORF">HJG63_008291</name>
</gene>
<keyword evidence="3" id="KW-1185">Reference proteome</keyword>